<name>A0A2Z2MEU6_THEPR</name>
<reference evidence="1 2" key="1">
    <citation type="submission" date="2016-03" db="EMBL/GenBank/DDBJ databases">
        <title>Complete genome sequence of Thermococcus profundus strain DT5432.</title>
        <authorList>
            <person name="Oger P.M."/>
        </authorList>
    </citation>
    <scope>NUCLEOTIDE SEQUENCE [LARGE SCALE GENOMIC DNA]</scope>
    <source>
        <strain evidence="1 2">DT 5432</strain>
    </source>
</reference>
<dbReference type="PROSITE" id="PS51343">
    <property type="entry name" value="PII_GLNB_DOM"/>
    <property type="match status" value="1"/>
</dbReference>
<dbReference type="Proteomes" id="UP000250179">
    <property type="component" value="Chromosome"/>
</dbReference>
<dbReference type="GO" id="GO:0006808">
    <property type="term" value="P:regulation of nitrogen utilization"/>
    <property type="evidence" value="ECO:0007669"/>
    <property type="project" value="InterPro"/>
</dbReference>
<gene>
    <name evidence="1" type="ORF">A3L09_03835</name>
</gene>
<dbReference type="InterPro" id="IPR002187">
    <property type="entry name" value="N-reg_PII"/>
</dbReference>
<dbReference type="PANTHER" id="PTHR30115:SF11">
    <property type="entry name" value="NITROGEN REGULATORY PROTEIN P-II HOMOLOG"/>
    <property type="match status" value="1"/>
</dbReference>
<dbReference type="InterPro" id="IPR011322">
    <property type="entry name" value="N-reg_PII-like_a/b"/>
</dbReference>
<keyword evidence="2" id="KW-1185">Reference proteome</keyword>
<dbReference type="KEGG" id="tprf:A3L09_03835"/>
<dbReference type="Pfam" id="PF00543">
    <property type="entry name" value="P-II"/>
    <property type="match status" value="1"/>
</dbReference>
<dbReference type="EMBL" id="CP014862">
    <property type="protein sequence ID" value="ASJ02444.1"/>
    <property type="molecule type" value="Genomic_DNA"/>
</dbReference>
<dbReference type="GeneID" id="33319513"/>
<dbReference type="SMART" id="SM00938">
    <property type="entry name" value="P-II"/>
    <property type="match status" value="1"/>
</dbReference>
<protein>
    <submittedName>
        <fullName evidence="1">Transcriptional regulator</fullName>
    </submittedName>
</protein>
<dbReference type="GO" id="GO:0030234">
    <property type="term" value="F:enzyme regulator activity"/>
    <property type="evidence" value="ECO:0007669"/>
    <property type="project" value="InterPro"/>
</dbReference>
<dbReference type="GO" id="GO:0005524">
    <property type="term" value="F:ATP binding"/>
    <property type="evidence" value="ECO:0007669"/>
    <property type="project" value="TreeGrafter"/>
</dbReference>
<dbReference type="AlphaFoldDB" id="A0A2Z2MEU6"/>
<evidence type="ECO:0000313" key="1">
    <source>
        <dbReference type="EMBL" id="ASJ02444.1"/>
    </source>
</evidence>
<dbReference type="OrthoDB" id="10960at2157"/>
<dbReference type="InterPro" id="IPR015867">
    <property type="entry name" value="N-reg_PII/ATP_PRibTrfase_C"/>
</dbReference>
<sequence>MKKIEAILRPEDFENVKKALKSAGFVPMTVSSVQGRGVQGGVPPYDLLPKVKLEIVVKDGDVDQVVGIITRNARRGIPGDGKIFVLPVYDAIRIRTGEKGDEALY</sequence>
<dbReference type="PANTHER" id="PTHR30115">
    <property type="entry name" value="NITROGEN REGULATORY PROTEIN P-II"/>
    <property type="match status" value="1"/>
</dbReference>
<evidence type="ECO:0000313" key="2">
    <source>
        <dbReference type="Proteomes" id="UP000250179"/>
    </source>
</evidence>
<accession>A0A2Z2MEU6</accession>
<dbReference type="GO" id="GO:0005829">
    <property type="term" value="C:cytosol"/>
    <property type="evidence" value="ECO:0007669"/>
    <property type="project" value="TreeGrafter"/>
</dbReference>
<dbReference type="PRINTS" id="PR00340">
    <property type="entry name" value="PIIGLNB"/>
</dbReference>
<proteinExistence type="predicted"/>
<dbReference type="Gene3D" id="3.30.70.120">
    <property type="match status" value="1"/>
</dbReference>
<organism evidence="1 2">
    <name type="scientific">Thermococcus profundus</name>
    <dbReference type="NCBI Taxonomy" id="49899"/>
    <lineage>
        <taxon>Archaea</taxon>
        <taxon>Methanobacteriati</taxon>
        <taxon>Methanobacteriota</taxon>
        <taxon>Thermococci</taxon>
        <taxon>Thermococcales</taxon>
        <taxon>Thermococcaceae</taxon>
        <taxon>Thermococcus</taxon>
    </lineage>
</organism>
<dbReference type="SUPFAM" id="SSF54913">
    <property type="entry name" value="GlnB-like"/>
    <property type="match status" value="1"/>
</dbReference>
<dbReference type="RefSeq" id="WP_088857706.1">
    <property type="nucleotide sequence ID" value="NZ_CP014862.1"/>
</dbReference>